<dbReference type="AlphaFoldDB" id="A0A1S4B0Y5"/>
<dbReference type="PANTHER" id="PTHR34463">
    <property type="entry name" value="GLYCINE-RICH PROTEIN"/>
    <property type="match status" value="1"/>
</dbReference>
<proteinExistence type="predicted"/>
<dbReference type="GeneID" id="107803060"/>
<dbReference type="RefSeq" id="XP_016482486.1">
    <property type="nucleotide sequence ID" value="XM_016627000.2"/>
</dbReference>
<feature type="region of interest" description="Disordered" evidence="1">
    <location>
        <begin position="27"/>
        <end position="55"/>
    </location>
</feature>
<evidence type="ECO:0000256" key="2">
    <source>
        <dbReference type="SAM" id="SignalP"/>
    </source>
</evidence>
<reference evidence="3" key="1">
    <citation type="journal article" date="2014" name="Nat. Commun.">
        <title>The tobacco genome sequence and its comparison with those of tomato and potato.</title>
        <authorList>
            <person name="Sierro N."/>
            <person name="Battey J.N."/>
            <person name="Ouadi S."/>
            <person name="Bakaher N."/>
            <person name="Bovet L."/>
            <person name="Willig A."/>
            <person name="Goepfert S."/>
            <person name="Peitsch M.C."/>
            <person name="Ivanov N.V."/>
        </authorList>
    </citation>
    <scope>NUCLEOTIDE SEQUENCE [LARGE SCALE GENOMIC DNA]</scope>
</reference>
<dbReference type="PaxDb" id="4097-A0A1S4B0Y5"/>
<gene>
    <name evidence="4" type="primary">LOC107803060</name>
</gene>
<sequence>MASRYVMFMFALVLVHATARNIPQVTKPNNEVQTHDKNPNTEILSTAPTPSTGEGLNDKKNFITFGGIGSCSGIGGYGGILPTLGGAGGGLGGAGGGIGGAGGGLGGAGVKGLGGVGAAGGVGGVGGVGGLGVGGGVGGYKGVGVIIP</sequence>
<evidence type="ECO:0000256" key="1">
    <source>
        <dbReference type="SAM" id="MobiDB-lite"/>
    </source>
</evidence>
<evidence type="ECO:0000313" key="3">
    <source>
        <dbReference type="Proteomes" id="UP000790787"/>
    </source>
</evidence>
<keyword evidence="2" id="KW-0732">Signal</keyword>
<dbReference type="STRING" id="4097.A0A1S4B0Y5"/>
<dbReference type="OrthoDB" id="1305804at2759"/>
<feature type="signal peptide" evidence="2">
    <location>
        <begin position="1"/>
        <end position="19"/>
    </location>
</feature>
<organism evidence="3 4">
    <name type="scientific">Nicotiana tabacum</name>
    <name type="common">Common tobacco</name>
    <dbReference type="NCBI Taxonomy" id="4097"/>
    <lineage>
        <taxon>Eukaryota</taxon>
        <taxon>Viridiplantae</taxon>
        <taxon>Streptophyta</taxon>
        <taxon>Embryophyta</taxon>
        <taxon>Tracheophyta</taxon>
        <taxon>Spermatophyta</taxon>
        <taxon>Magnoliopsida</taxon>
        <taxon>eudicotyledons</taxon>
        <taxon>Gunneridae</taxon>
        <taxon>Pentapetalae</taxon>
        <taxon>asterids</taxon>
        <taxon>lamiids</taxon>
        <taxon>Solanales</taxon>
        <taxon>Solanaceae</taxon>
        <taxon>Nicotianoideae</taxon>
        <taxon>Nicotianeae</taxon>
        <taxon>Nicotiana</taxon>
    </lineage>
</organism>
<reference evidence="4" key="2">
    <citation type="submission" date="2025-08" db="UniProtKB">
        <authorList>
            <consortium name="RefSeq"/>
        </authorList>
    </citation>
    <scope>IDENTIFICATION</scope>
    <source>
        <tissue evidence="4">Leaf</tissue>
    </source>
</reference>
<feature type="chain" id="PRO_5010299373" evidence="2">
    <location>
        <begin position="20"/>
        <end position="148"/>
    </location>
</feature>
<keyword evidence="3" id="KW-1185">Reference proteome</keyword>
<dbReference type="OMA" id="SSYELCT"/>
<dbReference type="RefSeq" id="XP_016482486.1">
    <property type="nucleotide sequence ID" value="XM_016627000.1"/>
</dbReference>
<feature type="compositionally biased region" description="Polar residues" evidence="1">
    <location>
        <begin position="40"/>
        <end position="54"/>
    </location>
</feature>
<dbReference type="KEGG" id="nta:107803060"/>
<dbReference type="PANTHER" id="PTHR34463:SF6">
    <property type="entry name" value="WAG22 ANTIGEN-LIKE"/>
    <property type="match status" value="1"/>
</dbReference>
<protein>
    <submittedName>
        <fullName evidence="4">Uncharacterized protein LOC107803060</fullName>
    </submittedName>
    <submittedName>
        <fullName evidence="4">WAG22 antigen-like</fullName>
    </submittedName>
</protein>
<dbReference type="Proteomes" id="UP000790787">
    <property type="component" value="Chromosome 15"/>
</dbReference>
<accession>A0A1S4B0Y5</accession>
<evidence type="ECO:0000313" key="4">
    <source>
        <dbReference type="RefSeq" id="XP_016482486.1"/>
    </source>
</evidence>
<name>A0A1S4B0Y5_TOBAC</name>